<sequence>MMVSSGSLNDLLLAHWTSLERRSTSAHAIQSIDGHNLSVATVVLVARYGTSVQISHETYRTINVGAKAFDVKSSSAATIYGVNTGFGGSADTRTKVVDRLKEDLLSGLQYGIVAAPTTDTANLKHDKNHQEGSLQTPILPLNHDIKTVMPESWVRASMLVRLNSLAHGASGVLPSTVEALLRLLTDNVIPKVPLHGSISASGDLSPLAYVAGVLDGKSSLDAYVDKREDGERHLDRADVALSRHSISPIVLTTREGLALVNGTSVSAAVAALAMHEALNLAALSQVLTAMSVEALRGTDESFDPFLASVRPHWGQAECSSNIHTMLEGSGLVNRYQGVTAARPYYPAKVSGWP</sequence>
<protein>
    <recommendedName>
        <fullName evidence="4">Phenylalanine ammonia-lyase</fullName>
    </recommendedName>
</protein>
<dbReference type="PROSITE" id="PS00488">
    <property type="entry name" value="PAL_HISTIDASE"/>
    <property type="match status" value="1"/>
</dbReference>
<comment type="similarity">
    <text evidence="1">Belongs to the PAL/histidase family.</text>
</comment>
<evidence type="ECO:0008006" key="4">
    <source>
        <dbReference type="Google" id="ProtNLM"/>
    </source>
</evidence>
<accession>A0A8H3J0S8</accession>
<gene>
    <name evidence="2" type="ORF">HETSPECPRED_001124</name>
</gene>
<comment type="caution">
    <text evidence="2">The sequence shown here is derived from an EMBL/GenBank/DDBJ whole genome shotgun (WGS) entry which is preliminary data.</text>
</comment>
<dbReference type="EMBL" id="CAJPDS010000115">
    <property type="protein sequence ID" value="CAF9938586.1"/>
    <property type="molecule type" value="Genomic_DNA"/>
</dbReference>
<dbReference type="InterPro" id="IPR001106">
    <property type="entry name" value="Aromatic_Lyase"/>
</dbReference>
<organism evidence="2 3">
    <name type="scientific">Heterodermia speciosa</name>
    <dbReference type="NCBI Taxonomy" id="116794"/>
    <lineage>
        <taxon>Eukaryota</taxon>
        <taxon>Fungi</taxon>
        <taxon>Dikarya</taxon>
        <taxon>Ascomycota</taxon>
        <taxon>Pezizomycotina</taxon>
        <taxon>Lecanoromycetes</taxon>
        <taxon>OSLEUM clade</taxon>
        <taxon>Lecanoromycetidae</taxon>
        <taxon>Caliciales</taxon>
        <taxon>Physciaceae</taxon>
        <taxon>Heterodermia</taxon>
    </lineage>
</organism>
<dbReference type="PANTHER" id="PTHR10362">
    <property type="entry name" value="HISTIDINE AMMONIA-LYASE"/>
    <property type="match status" value="1"/>
</dbReference>
<proteinExistence type="inferred from homology"/>
<dbReference type="InterPro" id="IPR024083">
    <property type="entry name" value="Fumarase/histidase_N"/>
</dbReference>
<dbReference type="Gene3D" id="1.10.275.10">
    <property type="entry name" value="Fumarase/aspartase (N-terminal domain)"/>
    <property type="match status" value="1"/>
</dbReference>
<dbReference type="GO" id="GO:0016841">
    <property type="term" value="F:ammonia-lyase activity"/>
    <property type="evidence" value="ECO:0007669"/>
    <property type="project" value="InterPro"/>
</dbReference>
<reference evidence="2" key="1">
    <citation type="submission" date="2021-03" db="EMBL/GenBank/DDBJ databases">
        <authorList>
            <person name="Tagirdzhanova G."/>
        </authorList>
    </citation>
    <scope>NUCLEOTIDE SEQUENCE</scope>
</reference>
<dbReference type="Gene3D" id="1.20.200.10">
    <property type="entry name" value="Fumarase/aspartase (Central domain)"/>
    <property type="match status" value="1"/>
</dbReference>
<dbReference type="InterPro" id="IPR008948">
    <property type="entry name" value="L-Aspartase-like"/>
</dbReference>
<dbReference type="SUPFAM" id="SSF48557">
    <property type="entry name" value="L-aspartase-like"/>
    <property type="match status" value="1"/>
</dbReference>
<dbReference type="Pfam" id="PF00221">
    <property type="entry name" value="Lyase_aromatic"/>
    <property type="match status" value="1"/>
</dbReference>
<name>A0A8H3J0S8_9LECA</name>
<dbReference type="AlphaFoldDB" id="A0A8H3J0S8"/>
<keyword evidence="3" id="KW-1185">Reference proteome</keyword>
<evidence type="ECO:0000256" key="1">
    <source>
        <dbReference type="ARBA" id="ARBA00007238"/>
    </source>
</evidence>
<evidence type="ECO:0000313" key="3">
    <source>
        <dbReference type="Proteomes" id="UP000664521"/>
    </source>
</evidence>
<dbReference type="InterPro" id="IPR022313">
    <property type="entry name" value="Phe/His_NH3-lyase_AS"/>
</dbReference>
<dbReference type="OrthoDB" id="10051290at2759"/>
<dbReference type="Proteomes" id="UP000664521">
    <property type="component" value="Unassembled WGS sequence"/>
</dbReference>
<evidence type="ECO:0000313" key="2">
    <source>
        <dbReference type="EMBL" id="CAF9938586.1"/>
    </source>
</evidence>